<reference evidence="1" key="1">
    <citation type="journal article" date="2020" name="mSystems">
        <title>Genome- and Community-Level Interaction Insights into Carbon Utilization and Element Cycling Functions of Hydrothermarchaeota in Hydrothermal Sediment.</title>
        <authorList>
            <person name="Zhou Z."/>
            <person name="Liu Y."/>
            <person name="Xu W."/>
            <person name="Pan J."/>
            <person name="Luo Z.H."/>
            <person name="Li M."/>
        </authorList>
    </citation>
    <scope>NUCLEOTIDE SEQUENCE [LARGE SCALE GENOMIC DNA]</scope>
    <source>
        <strain evidence="1">SpSt-125</strain>
    </source>
</reference>
<dbReference type="EMBL" id="DSEU01000017">
    <property type="protein sequence ID" value="HEM66492.1"/>
    <property type="molecule type" value="Genomic_DNA"/>
</dbReference>
<name>A0A7J2U2T7_9CREN</name>
<evidence type="ECO:0000313" key="1">
    <source>
        <dbReference type="EMBL" id="HEM66492.1"/>
    </source>
</evidence>
<proteinExistence type="predicted"/>
<sequence>MRAIVVEPLEPLSLSSAPITGVDTLASVNPLLLPLPTTVAGALGALVGIRLASEDPVKGLVELVEKLVERLRCRKPLLMGPLIQFSSGDSWSETMVSVSWSEFASPLCIDSSSLFIDLVNCANRGGIAKLKPVIAYGVHLERNAIEAGVVGEKKAKIGYLYRYPLLMYNLVSQYRETPARPRFIYALNCDEDVGGYMRFGGEGRIAKVYTTSVDEARRLTSPLSLRPGLYIALSPVPLLPLDKLLLYLEFEKVVGLEFAREVIGLLPKERGRTPKIAVEGIGLGFYEVKRVRRPAVLALPPGTVVKAESLSRPVGPVLEALYSIGFASLYQLK</sequence>
<protein>
    <submittedName>
        <fullName evidence="1">Uncharacterized protein</fullName>
    </submittedName>
</protein>
<gene>
    <name evidence="1" type="ORF">ENO26_02820</name>
</gene>
<organism evidence="1">
    <name type="scientific">Ignisphaera aggregans</name>
    <dbReference type="NCBI Taxonomy" id="334771"/>
    <lineage>
        <taxon>Archaea</taxon>
        <taxon>Thermoproteota</taxon>
        <taxon>Thermoprotei</taxon>
        <taxon>Desulfurococcales</taxon>
        <taxon>Desulfurococcaceae</taxon>
        <taxon>Ignisphaera</taxon>
    </lineage>
</organism>
<dbReference type="AlphaFoldDB" id="A0A7J2U2T7"/>
<comment type="caution">
    <text evidence="1">The sequence shown here is derived from an EMBL/GenBank/DDBJ whole genome shotgun (WGS) entry which is preliminary data.</text>
</comment>
<accession>A0A7J2U2T7</accession>